<dbReference type="Pfam" id="PF00621">
    <property type="entry name" value="RhoGEF"/>
    <property type="match status" value="1"/>
</dbReference>
<dbReference type="GO" id="GO:0035556">
    <property type="term" value="P:intracellular signal transduction"/>
    <property type="evidence" value="ECO:0007669"/>
    <property type="project" value="InterPro"/>
</dbReference>
<feature type="non-terminal residue" evidence="3">
    <location>
        <position position="1"/>
    </location>
</feature>
<dbReference type="PROSITE" id="PS00741">
    <property type="entry name" value="DH_1"/>
    <property type="match status" value="1"/>
</dbReference>
<dbReference type="AlphaFoldDB" id="A0A9P6FYG9"/>
<feature type="compositionally biased region" description="Polar residues" evidence="1">
    <location>
        <begin position="211"/>
        <end position="220"/>
    </location>
</feature>
<dbReference type="Gene3D" id="1.20.900.10">
    <property type="entry name" value="Dbl homology (DH) domain"/>
    <property type="match status" value="2"/>
</dbReference>
<feature type="compositionally biased region" description="Polar residues" evidence="1">
    <location>
        <begin position="110"/>
        <end position="125"/>
    </location>
</feature>
<evidence type="ECO:0000259" key="2">
    <source>
        <dbReference type="PROSITE" id="PS50010"/>
    </source>
</evidence>
<keyword evidence="4" id="KW-1185">Reference proteome</keyword>
<protein>
    <submittedName>
        <fullName evidence="3">Rho guanine nucleotide exchange factor (GEF) 17</fullName>
    </submittedName>
</protein>
<proteinExistence type="predicted"/>
<dbReference type="InterPro" id="IPR000219">
    <property type="entry name" value="DH_dom"/>
</dbReference>
<evidence type="ECO:0000313" key="4">
    <source>
        <dbReference type="Proteomes" id="UP000780801"/>
    </source>
</evidence>
<name>A0A9P6FYG9_9FUNG</name>
<dbReference type="InterPro" id="IPR053086">
    <property type="entry name" value="RhoGEF_domain"/>
</dbReference>
<dbReference type="SUPFAM" id="SSF48065">
    <property type="entry name" value="DBL homology domain (DH-domain)"/>
    <property type="match status" value="1"/>
</dbReference>
<dbReference type="PANTHER" id="PTHR45834">
    <property type="entry name" value="RHO GUANINE NUCLEOTIDE EXCHANGE FACTOR 9-RELATED"/>
    <property type="match status" value="1"/>
</dbReference>
<evidence type="ECO:0000256" key="1">
    <source>
        <dbReference type="SAM" id="MobiDB-lite"/>
    </source>
</evidence>
<dbReference type="OrthoDB" id="660555at2759"/>
<organism evidence="3 4">
    <name type="scientific">Lunasporangiospora selenospora</name>
    <dbReference type="NCBI Taxonomy" id="979761"/>
    <lineage>
        <taxon>Eukaryota</taxon>
        <taxon>Fungi</taxon>
        <taxon>Fungi incertae sedis</taxon>
        <taxon>Mucoromycota</taxon>
        <taxon>Mortierellomycotina</taxon>
        <taxon>Mortierellomycetes</taxon>
        <taxon>Mortierellales</taxon>
        <taxon>Mortierellaceae</taxon>
        <taxon>Lunasporangiospora</taxon>
    </lineage>
</organism>
<dbReference type="InterPro" id="IPR035899">
    <property type="entry name" value="DBL_dom_sf"/>
</dbReference>
<comment type="caution">
    <text evidence="3">The sequence shown here is derived from an EMBL/GenBank/DDBJ whole genome shotgun (WGS) entry which is preliminary data.</text>
</comment>
<dbReference type="InterPro" id="IPR001331">
    <property type="entry name" value="GDS_CDC24_CS"/>
</dbReference>
<dbReference type="EMBL" id="JAABOA010000601">
    <property type="protein sequence ID" value="KAF9583757.1"/>
    <property type="molecule type" value="Genomic_DNA"/>
</dbReference>
<gene>
    <name evidence="3" type="primary">ARHGEF17</name>
    <name evidence="3" type="ORF">BGW38_008653</name>
</gene>
<reference evidence="3" key="1">
    <citation type="journal article" date="2020" name="Fungal Divers.">
        <title>Resolving the Mortierellaceae phylogeny through synthesis of multi-gene phylogenetics and phylogenomics.</title>
        <authorList>
            <person name="Vandepol N."/>
            <person name="Liber J."/>
            <person name="Desiro A."/>
            <person name="Na H."/>
            <person name="Kennedy M."/>
            <person name="Barry K."/>
            <person name="Grigoriev I.V."/>
            <person name="Miller A.N."/>
            <person name="O'Donnell K."/>
            <person name="Stajich J.E."/>
            <person name="Bonito G."/>
        </authorList>
    </citation>
    <scope>NUCLEOTIDE SEQUENCE</scope>
    <source>
        <strain evidence="3">KOD1015</strain>
    </source>
</reference>
<accession>A0A9P6FYG9</accession>
<dbReference type="Proteomes" id="UP000780801">
    <property type="component" value="Unassembled WGS sequence"/>
</dbReference>
<dbReference type="GO" id="GO:0005085">
    <property type="term" value="F:guanyl-nucleotide exchange factor activity"/>
    <property type="evidence" value="ECO:0007669"/>
    <property type="project" value="InterPro"/>
</dbReference>
<feature type="region of interest" description="Disordered" evidence="1">
    <location>
        <begin position="184"/>
        <end position="220"/>
    </location>
</feature>
<feature type="region of interest" description="Disordered" evidence="1">
    <location>
        <begin position="110"/>
        <end position="136"/>
    </location>
</feature>
<dbReference type="GO" id="GO:0005829">
    <property type="term" value="C:cytosol"/>
    <property type="evidence" value="ECO:0007669"/>
    <property type="project" value="TreeGrafter"/>
</dbReference>
<sequence length="307" mass="33066">VFVDPLYRSMETEKPFIPRANALFHLLTHVSALMAVSVQLVQRLEACVKDDVWSDESSLIGTIFLEAKEPLTIFLRYGQAYGKGMKALRTLMKSKRATISFASPAHSISSVTGPAGGNSLTVSSQDQDDCAGEPRLDKRRSLPSIFVLNSAGVSSGHGHSTSVGATSGPGHLLGVDLSMSNGHTSQVSSRYSMSNISNKSSSIRSTHSGHESMTTVTKSRVGSGSSSAYAQFLRNCAGNKETTGRFSLADLLILPIQRVTRYCLLLKDLKRHTDTGHEDYVGLVHALEQVHTLALATNNAQPASMRM</sequence>
<dbReference type="PANTHER" id="PTHR45834:SF3">
    <property type="entry name" value="RHO GUANINE NUCLEOTIDE EXCHANGE FACTOR 3, ISOFORM L"/>
    <property type="match status" value="1"/>
</dbReference>
<dbReference type="PROSITE" id="PS50010">
    <property type="entry name" value="DH_2"/>
    <property type="match status" value="1"/>
</dbReference>
<evidence type="ECO:0000313" key="3">
    <source>
        <dbReference type="EMBL" id="KAF9583757.1"/>
    </source>
</evidence>
<feature type="compositionally biased region" description="Low complexity" evidence="1">
    <location>
        <begin position="188"/>
        <end position="206"/>
    </location>
</feature>
<feature type="domain" description="DH" evidence="2">
    <location>
        <begin position="1"/>
        <end position="300"/>
    </location>
</feature>